<dbReference type="Pfam" id="PF01345">
    <property type="entry name" value="DUF11"/>
    <property type="match status" value="1"/>
</dbReference>
<feature type="domain" description="DUF11" evidence="5">
    <location>
        <begin position="629"/>
        <end position="711"/>
    </location>
</feature>
<organism evidence="7 8">
    <name type="scientific">Thiothrix winogradskyi</name>
    <dbReference type="NCBI Taxonomy" id="96472"/>
    <lineage>
        <taxon>Bacteria</taxon>
        <taxon>Pseudomonadati</taxon>
        <taxon>Pseudomonadota</taxon>
        <taxon>Gammaproteobacteria</taxon>
        <taxon>Thiotrichales</taxon>
        <taxon>Thiotrichaceae</taxon>
        <taxon>Thiothrix</taxon>
    </lineage>
</organism>
<dbReference type="InterPro" id="IPR011044">
    <property type="entry name" value="Quino_amine_DH_bsu"/>
</dbReference>
<keyword evidence="3" id="KW-0732">Signal</keyword>
<dbReference type="EMBL" id="CP091244">
    <property type="protein sequence ID" value="UJS22531.1"/>
    <property type="molecule type" value="Genomic_DNA"/>
</dbReference>
<dbReference type="InterPro" id="IPR013783">
    <property type="entry name" value="Ig-like_fold"/>
</dbReference>
<proteinExistence type="predicted"/>
<evidence type="ECO:0000256" key="1">
    <source>
        <dbReference type="ARBA" id="ARBA00004613"/>
    </source>
</evidence>
<name>A0ABY3ST14_9GAMM</name>
<evidence type="ECO:0000256" key="4">
    <source>
        <dbReference type="SAM" id="MobiDB-lite"/>
    </source>
</evidence>
<dbReference type="InterPro" id="IPR047589">
    <property type="entry name" value="DUF11_rpt"/>
</dbReference>
<dbReference type="PANTHER" id="PTHR34819:SF3">
    <property type="entry name" value="CELL SURFACE PROTEIN"/>
    <property type="match status" value="1"/>
</dbReference>
<evidence type="ECO:0000313" key="8">
    <source>
        <dbReference type="Proteomes" id="UP001054801"/>
    </source>
</evidence>
<evidence type="ECO:0008006" key="9">
    <source>
        <dbReference type="Google" id="ProtNLM"/>
    </source>
</evidence>
<evidence type="ECO:0000259" key="6">
    <source>
        <dbReference type="Pfam" id="PF17210"/>
    </source>
</evidence>
<comment type="subcellular location">
    <subcellularLocation>
        <location evidence="1">Secreted</location>
    </subcellularLocation>
</comment>
<evidence type="ECO:0000256" key="3">
    <source>
        <dbReference type="ARBA" id="ARBA00022729"/>
    </source>
</evidence>
<feature type="domain" description="SD-repeat containing protein B" evidence="6">
    <location>
        <begin position="476"/>
        <end position="543"/>
    </location>
</feature>
<dbReference type="Pfam" id="PF17210">
    <property type="entry name" value="SdrD_B"/>
    <property type="match status" value="1"/>
</dbReference>
<dbReference type="InterPro" id="IPR001434">
    <property type="entry name" value="OmcB-like_DUF11"/>
</dbReference>
<evidence type="ECO:0000256" key="2">
    <source>
        <dbReference type="ARBA" id="ARBA00022525"/>
    </source>
</evidence>
<dbReference type="NCBIfam" id="TIGR01451">
    <property type="entry name" value="B_ant_repeat"/>
    <property type="match status" value="1"/>
</dbReference>
<feature type="compositionally biased region" description="Polar residues" evidence="4">
    <location>
        <begin position="555"/>
        <end position="564"/>
    </location>
</feature>
<evidence type="ECO:0000259" key="5">
    <source>
        <dbReference type="Pfam" id="PF01345"/>
    </source>
</evidence>
<dbReference type="InterPro" id="IPR033764">
    <property type="entry name" value="Sdr_B"/>
</dbReference>
<dbReference type="InterPro" id="IPR015943">
    <property type="entry name" value="WD40/YVTN_repeat-like_dom_sf"/>
</dbReference>
<dbReference type="SUPFAM" id="SSF50969">
    <property type="entry name" value="YVTN repeat-like/Quinoprotein amine dehydrogenase"/>
    <property type="match status" value="1"/>
</dbReference>
<feature type="compositionally biased region" description="Acidic residues" evidence="4">
    <location>
        <begin position="565"/>
        <end position="578"/>
    </location>
</feature>
<evidence type="ECO:0000313" key="7">
    <source>
        <dbReference type="EMBL" id="UJS22531.1"/>
    </source>
</evidence>
<dbReference type="Gene3D" id="2.60.40.3080">
    <property type="match status" value="1"/>
</dbReference>
<dbReference type="InterPro" id="IPR051172">
    <property type="entry name" value="Chlamydia_OmcB"/>
</dbReference>
<dbReference type="SUPFAM" id="SSF117074">
    <property type="entry name" value="Hypothetical protein PA1324"/>
    <property type="match status" value="1"/>
</dbReference>
<sequence length="712" mass="74791">MNNNKSLFPQFSPKQRKLQQTAQRTALTLSIMAVSVLAGVNPAWADLPLLQGQAITTHFSGTNNNTWSPLLGGKVLTVLDIRDPVANGAPFALPGPTNWTVPRYQHASWDAATLGEVFGLALDTSKAQPDIYVVSSSSTYFGITAFNMTPGSLASGYGAVFKIDGISGAATLLANLPSTSFSAYGYTRYAGLAQIAANPTSRMLYVANYEDGNIYVLNMDTGATVETFDHGTQAASPTITDDGTAGFTQLGRRISAVQYNAVEQRLYYSVWASDGNKIWSVPVASNGATNGAARFELSYASTSWSGSNHAVITDIAFSKDGQRMLAAEMPIMDGSYARNSHYTTGIEWVGSGGSWALNNSLESGNGTIPVGLYGGKINAAGSVAYGHNNYATNAGASEPCEDSFVLMGDALHFPSPFIYGLQITPLTGSTTATLGQDDHVVDLENNVGPNENMDKTGLGDVEVLSGCSAPPPPTQSIGNRVWFDSNNNGKTDVGEQHAGTGIKLTLKDDKGAVLQDTTTDANGRYLFHGLSAGSYQVCVTADNFASGGKLDKYRSSTGQANTEVSSEDGADRGDDDLADGSCSTIMVLNDQEPTEESGITDQQDGDDGQSTPDANSNLTVDFGFVPPADLKLTKVADKTTAKPGETVVYTLTVTNESDVAATGVEVTEQLPAGVQYVSDDSAGAYANATGIWTVGSLAKDESKILKITVTVQ</sequence>
<accession>A0ABY3ST14</accession>
<gene>
    <name evidence="7" type="ORF">L2Y54_11295</name>
</gene>
<reference evidence="7" key="1">
    <citation type="journal article" date="2022" name="Microorganisms">
        <title>Two New Species of Filamentous Sulfur Bacteria of the Genus Thiothrix, Thiothrix winogradskyi sp. nov. and 'Candidatus Thiothrix sulfatifontis' sp. nov.</title>
        <authorList>
            <person name="Ravin N.V."/>
            <person name="Rossetti S."/>
            <person name="Beletsky A.V."/>
            <person name="Kadnikov V.V."/>
            <person name="Rudenko T.S."/>
            <person name="Smolyakov D.D."/>
            <person name="Moskvitina M.I."/>
            <person name="Gureeva M.V."/>
            <person name="Mardanov A.V."/>
            <person name="Grabovich M.Y."/>
        </authorList>
    </citation>
    <scope>NUCLEOTIDE SEQUENCE</scope>
    <source>
        <strain evidence="7">CT3</strain>
    </source>
</reference>
<protein>
    <recommendedName>
        <fullName evidence="9">DUF11 domain-containing protein</fullName>
    </recommendedName>
</protein>
<keyword evidence="8" id="KW-1185">Reference proteome</keyword>
<dbReference type="Gene3D" id="2.60.40.10">
    <property type="entry name" value="Immunoglobulins"/>
    <property type="match status" value="1"/>
</dbReference>
<dbReference type="Proteomes" id="UP001054801">
    <property type="component" value="Chromosome"/>
</dbReference>
<dbReference type="PANTHER" id="PTHR34819">
    <property type="entry name" value="LARGE CYSTEINE-RICH PERIPLASMIC PROTEIN OMCB"/>
    <property type="match status" value="1"/>
</dbReference>
<dbReference type="Gene3D" id="2.130.10.10">
    <property type="entry name" value="YVTN repeat-like/Quinoprotein amine dehydrogenase"/>
    <property type="match status" value="1"/>
</dbReference>
<feature type="region of interest" description="Disordered" evidence="4">
    <location>
        <begin position="549"/>
        <end position="618"/>
    </location>
</feature>
<keyword evidence="2" id="KW-0964">Secreted</keyword>
<dbReference type="RefSeq" id="WP_236496215.1">
    <property type="nucleotide sequence ID" value="NZ_CP091244.1"/>
</dbReference>